<comment type="caution">
    <text evidence="2">The sequence shown here is derived from an EMBL/GenBank/DDBJ whole genome shotgun (WGS) entry which is preliminary data.</text>
</comment>
<sequence length="224" mass="25721">MENEKAITRKKLLEQHKDVENVKHSKVIQSILNHGDLLKRTIDKYIQNLKNETDENLKTILKSIDTDIHTVSKSMREVYEKYNEIGDFLKTRDITKFFSDIRRIENSMEVKSPKTHSTYNSTPIFYPGEITQSNVGVLKMPEKIKVAFNIIEDYQTELSAVSDIISYEDSIWINSALDNSVVKAEPKGKKLDVVSTMKLAVYGMAISTHLITSLYLLANQDYNN</sequence>
<evidence type="ECO:0000313" key="3">
    <source>
        <dbReference type="Proteomes" id="UP000596742"/>
    </source>
</evidence>
<protein>
    <submittedName>
        <fullName evidence="2">Uncharacterized protein</fullName>
    </submittedName>
</protein>
<evidence type="ECO:0000256" key="1">
    <source>
        <dbReference type="SAM" id="Phobius"/>
    </source>
</evidence>
<dbReference type="Proteomes" id="UP000596742">
    <property type="component" value="Unassembled WGS sequence"/>
</dbReference>
<dbReference type="OrthoDB" id="6057449at2759"/>
<keyword evidence="1" id="KW-0472">Membrane</keyword>
<dbReference type="AlphaFoldDB" id="A0A8B6CTY1"/>
<keyword evidence="1" id="KW-0812">Transmembrane</keyword>
<gene>
    <name evidence="2" type="ORF">MGAL_10B067260</name>
</gene>
<dbReference type="EMBL" id="UYJE01002235">
    <property type="protein sequence ID" value="VDI08791.1"/>
    <property type="molecule type" value="Genomic_DNA"/>
</dbReference>
<keyword evidence="3" id="KW-1185">Reference proteome</keyword>
<accession>A0A8B6CTY1</accession>
<feature type="transmembrane region" description="Helical" evidence="1">
    <location>
        <begin position="199"/>
        <end position="218"/>
    </location>
</feature>
<proteinExistence type="predicted"/>
<name>A0A8B6CTY1_MYTGA</name>
<evidence type="ECO:0000313" key="2">
    <source>
        <dbReference type="EMBL" id="VDI08791.1"/>
    </source>
</evidence>
<keyword evidence="1" id="KW-1133">Transmembrane helix</keyword>
<organism evidence="2 3">
    <name type="scientific">Mytilus galloprovincialis</name>
    <name type="common">Mediterranean mussel</name>
    <dbReference type="NCBI Taxonomy" id="29158"/>
    <lineage>
        <taxon>Eukaryota</taxon>
        <taxon>Metazoa</taxon>
        <taxon>Spiralia</taxon>
        <taxon>Lophotrochozoa</taxon>
        <taxon>Mollusca</taxon>
        <taxon>Bivalvia</taxon>
        <taxon>Autobranchia</taxon>
        <taxon>Pteriomorphia</taxon>
        <taxon>Mytilida</taxon>
        <taxon>Mytiloidea</taxon>
        <taxon>Mytilidae</taxon>
        <taxon>Mytilinae</taxon>
        <taxon>Mytilus</taxon>
    </lineage>
</organism>
<reference evidence="2" key="1">
    <citation type="submission" date="2018-11" db="EMBL/GenBank/DDBJ databases">
        <authorList>
            <person name="Alioto T."/>
            <person name="Alioto T."/>
        </authorList>
    </citation>
    <scope>NUCLEOTIDE SEQUENCE</scope>
</reference>